<comment type="similarity">
    <text evidence="2">Belongs to the FdhE family.</text>
</comment>
<gene>
    <name evidence="2" type="primary">fdhE</name>
    <name evidence="6" type="ORF">SAMN03080618_00518</name>
</gene>
<dbReference type="AlphaFoldDB" id="A0A1I3ICJ0"/>
<accession>A0A1I3ICJ0</accession>
<dbReference type="InterPro" id="IPR056796">
    <property type="entry name" value="FdhE_C"/>
</dbReference>
<dbReference type="PIRSF" id="PIRSF018296">
    <property type="entry name" value="Format_dh_formtn"/>
    <property type="match status" value="1"/>
</dbReference>
<evidence type="ECO:0000313" key="7">
    <source>
        <dbReference type="Proteomes" id="UP000242763"/>
    </source>
</evidence>
<evidence type="ECO:0000259" key="4">
    <source>
        <dbReference type="Pfam" id="PF24859"/>
    </source>
</evidence>
<evidence type="ECO:0000256" key="1">
    <source>
        <dbReference type="ARBA" id="ARBA00022490"/>
    </source>
</evidence>
<dbReference type="Pfam" id="PF04216">
    <property type="entry name" value="FdhE_N"/>
    <property type="match status" value="1"/>
</dbReference>
<dbReference type="RefSeq" id="WP_091518222.1">
    <property type="nucleotide sequence ID" value="NZ_FORF01000002.1"/>
</dbReference>
<dbReference type="STRING" id="1121003.SAMN03080618_00518"/>
<dbReference type="Proteomes" id="UP000242763">
    <property type="component" value="Unassembled WGS sequence"/>
</dbReference>
<comment type="subcellular location">
    <subcellularLocation>
        <location evidence="2">Cytoplasm</location>
    </subcellularLocation>
</comment>
<protein>
    <recommendedName>
        <fullName evidence="2">Protein FdhE homolog</fullName>
    </recommendedName>
</protein>
<dbReference type="InterPro" id="IPR006452">
    <property type="entry name" value="Formate_DH_accessory"/>
</dbReference>
<feature type="domain" description="FdhE N-terminal" evidence="3">
    <location>
        <begin position="20"/>
        <end position="184"/>
    </location>
</feature>
<dbReference type="CDD" id="cd16341">
    <property type="entry name" value="FdhE"/>
    <property type="match status" value="1"/>
</dbReference>
<dbReference type="PANTHER" id="PTHR37689">
    <property type="entry name" value="PROTEIN FDHE"/>
    <property type="match status" value="1"/>
</dbReference>
<dbReference type="InterPro" id="IPR056774">
    <property type="entry name" value="FdhE_N"/>
</dbReference>
<dbReference type="InterPro" id="IPR024064">
    <property type="entry name" value="FdhE-like_sf"/>
</dbReference>
<evidence type="ECO:0000259" key="5">
    <source>
        <dbReference type="Pfam" id="PF24860"/>
    </source>
</evidence>
<name>A0A1I3ICJ0_9HYPH</name>
<dbReference type="OrthoDB" id="9794151at2"/>
<feature type="domain" description="FdhE C-terminal" evidence="5">
    <location>
        <begin position="226"/>
        <end position="302"/>
    </location>
</feature>
<evidence type="ECO:0000313" key="6">
    <source>
        <dbReference type="EMBL" id="SFI45735.1"/>
    </source>
</evidence>
<dbReference type="EMBL" id="FORF01000002">
    <property type="protein sequence ID" value="SFI45735.1"/>
    <property type="molecule type" value="Genomic_DNA"/>
</dbReference>
<dbReference type="PANTHER" id="PTHR37689:SF1">
    <property type="entry name" value="PROTEIN FDHE"/>
    <property type="match status" value="1"/>
</dbReference>
<dbReference type="GO" id="GO:0005829">
    <property type="term" value="C:cytosol"/>
    <property type="evidence" value="ECO:0007669"/>
    <property type="project" value="TreeGrafter"/>
</dbReference>
<keyword evidence="7" id="KW-1185">Reference proteome</keyword>
<evidence type="ECO:0000256" key="2">
    <source>
        <dbReference type="HAMAP-Rule" id="MF_00611"/>
    </source>
</evidence>
<dbReference type="GO" id="GO:0008199">
    <property type="term" value="F:ferric iron binding"/>
    <property type="evidence" value="ECO:0007669"/>
    <property type="project" value="TreeGrafter"/>
</dbReference>
<evidence type="ECO:0000259" key="3">
    <source>
        <dbReference type="Pfam" id="PF04216"/>
    </source>
</evidence>
<dbReference type="HAMAP" id="MF_00611">
    <property type="entry name" value="FdeH"/>
    <property type="match status" value="1"/>
</dbReference>
<dbReference type="SUPFAM" id="SSF144020">
    <property type="entry name" value="FdhE-like"/>
    <property type="match status" value="1"/>
</dbReference>
<keyword evidence="1 2" id="KW-0963">Cytoplasm</keyword>
<dbReference type="Pfam" id="PF24860">
    <property type="entry name" value="FdhE_C"/>
    <property type="match status" value="1"/>
</dbReference>
<proteinExistence type="inferred from homology"/>
<reference evidence="7" key="1">
    <citation type="submission" date="2016-10" db="EMBL/GenBank/DDBJ databases">
        <authorList>
            <person name="Varghese N."/>
            <person name="Submissions S."/>
        </authorList>
    </citation>
    <scope>NUCLEOTIDE SEQUENCE [LARGE SCALE GENOMIC DNA]</scope>
    <source>
        <strain evidence="7">DSM 21857</strain>
    </source>
</reference>
<dbReference type="Pfam" id="PF24859">
    <property type="entry name" value="FdhE_central"/>
    <property type="match status" value="1"/>
</dbReference>
<sequence>MSRNIPVKGDITAIGEVRTPPVARVPDPAALFDRRARRFRALSGPDGIGPYLSFLADIAEAQHQLASELGEPEALEPAGVERALAYGMPPLDRNAFAPDDAFMSLSERLFGALEPIAKPDAAQEALTTIRSAAPSDIAAMVADLMADSVPVEYMAHYAYVAAALQLHFVRQASTLPEKQLKHVGDGACPACGGPPVSSVIVNWPQANGSRFCSCALCATLWHHVRIKCAICSSTKGIRYQEIEDGPGSIKAETCDECGCYVKIFNQQKDASLDPFADDVASLGIDLLMKDTNFRRGSFNPFLLGY</sequence>
<dbReference type="Gene3D" id="3.90.1670.10">
    <property type="entry name" value="FdhE-like domain"/>
    <property type="match status" value="1"/>
</dbReference>
<feature type="domain" description="FdhE central" evidence="4">
    <location>
        <begin position="188"/>
        <end position="225"/>
    </location>
</feature>
<dbReference type="GO" id="GO:0051604">
    <property type="term" value="P:protein maturation"/>
    <property type="evidence" value="ECO:0007669"/>
    <property type="project" value="TreeGrafter"/>
</dbReference>
<dbReference type="NCBIfam" id="TIGR01562">
    <property type="entry name" value="FdhE"/>
    <property type="match status" value="1"/>
</dbReference>
<dbReference type="InterPro" id="IPR056797">
    <property type="entry name" value="FdhE_central"/>
</dbReference>
<comment type="function">
    <text evidence="2">Necessary for formate dehydrogenase activity.</text>
</comment>
<organism evidence="6 7">
    <name type="scientific">Aquamicrobium aerolatum DSM 21857</name>
    <dbReference type="NCBI Taxonomy" id="1121003"/>
    <lineage>
        <taxon>Bacteria</taxon>
        <taxon>Pseudomonadati</taxon>
        <taxon>Pseudomonadota</taxon>
        <taxon>Alphaproteobacteria</taxon>
        <taxon>Hyphomicrobiales</taxon>
        <taxon>Phyllobacteriaceae</taxon>
        <taxon>Aerobium</taxon>
    </lineage>
</organism>